<dbReference type="Proteomes" id="UP000003937">
    <property type="component" value="Chromosome"/>
</dbReference>
<dbReference type="AlphaFoldDB" id="J3YTN6"/>
<name>J3YTN6_9ENTR</name>
<accession>J3YTN6</accession>
<dbReference type="KEGG" id="sehc:A35E_00539"/>
<reference evidence="1 2" key="1">
    <citation type="journal article" date="2012" name="Mol. Biol. Evol.">
        <title>Genome reduction and co-evolution between the primary and secondary bacterial symbionts of psyllids.</title>
        <authorList>
            <person name="Sloan D.B."/>
            <person name="Moran N.A."/>
        </authorList>
    </citation>
    <scope>NUCLEOTIDE SEQUENCE [LARGE SCALE GENOMIC DNA]</scope>
    <source>
        <strain evidence="1">Hcub_S</strain>
    </source>
</reference>
<protein>
    <submittedName>
        <fullName evidence="1">Anthranilate/para-aminobenzoate synthase component I</fullName>
    </submittedName>
</protein>
<evidence type="ECO:0000313" key="2">
    <source>
        <dbReference type="Proteomes" id="UP000003937"/>
    </source>
</evidence>
<gene>
    <name evidence="1" type="ORF">A35E_00539</name>
</gene>
<dbReference type="HOGENOM" id="CLU_2958129_0_0_6"/>
<organism evidence="1 2">
    <name type="scientific">secondary endosymbiont of Heteropsylla cubana</name>
    <dbReference type="NCBI Taxonomy" id="134287"/>
    <lineage>
        <taxon>Bacteria</taxon>
        <taxon>Pseudomonadati</taxon>
        <taxon>Pseudomonadota</taxon>
        <taxon>Gammaproteobacteria</taxon>
        <taxon>Enterobacterales</taxon>
        <taxon>Enterobacteriaceae</taxon>
        <taxon>aphid secondary symbionts</taxon>
    </lineage>
</organism>
<sequence length="59" mass="6792" precursor="true">MKLGVVRVLVLFKIKIFIVMHHTVNTIGTFLKEEYNLFDLLCVYFSGYSISGIPKVRSI</sequence>
<dbReference type="EMBL" id="CP003547">
    <property type="protein sequence ID" value="AFP85828.1"/>
    <property type="molecule type" value="Genomic_DNA"/>
</dbReference>
<dbReference type="InterPro" id="IPR005801">
    <property type="entry name" value="ADC_synthase"/>
</dbReference>
<evidence type="ECO:0000313" key="1">
    <source>
        <dbReference type="EMBL" id="AFP85828.1"/>
    </source>
</evidence>
<dbReference type="SUPFAM" id="SSF56322">
    <property type="entry name" value="ADC synthase"/>
    <property type="match status" value="1"/>
</dbReference>
<keyword evidence="2" id="KW-1185">Reference proteome</keyword>
<proteinExistence type="predicted"/>
<dbReference type="Gene3D" id="3.60.120.10">
    <property type="entry name" value="Anthranilate synthase"/>
    <property type="match status" value="1"/>
</dbReference>